<dbReference type="STRING" id="767434.Fraau_0301"/>
<sequence>MRIFVTGATGFIGSRIVPQLLAAGHQVLGLSRSDPGAAWLAAAGAEVHRGQLEDPESLRAGAEAADAVIHVAFDHDFSRFAAHCEKDYRAIEAMGSALRGSKRPLVITSGVGMGMAAHGVTASEKVVNLEHPNPRSASERAANRLLEAGVNVSVVRLPQVHDTRKQGLITPYIEVCRQRGVMAYVGEGLNRWSAVHVDDAARVYRLAVEQAVAGARWHAVAEEGITARAIAEALAARLQLPVKSVPTDAVAEQFGWMGMFVGMDLPAASALTRQRLGWTPAGPGLLSDLARLDV</sequence>
<dbReference type="RefSeq" id="WP_014401797.1">
    <property type="nucleotide sequence ID" value="NC_017033.1"/>
</dbReference>
<dbReference type="PANTHER" id="PTHR48079">
    <property type="entry name" value="PROTEIN YEEZ"/>
    <property type="match status" value="1"/>
</dbReference>
<dbReference type="SUPFAM" id="SSF51735">
    <property type="entry name" value="NAD(P)-binding Rossmann-fold domains"/>
    <property type="match status" value="1"/>
</dbReference>
<protein>
    <submittedName>
        <fullName evidence="2">Nucleoside-diphosphate-sugar epimerase</fullName>
    </submittedName>
</protein>
<dbReference type="OrthoDB" id="9787292at2"/>
<dbReference type="Proteomes" id="UP000005234">
    <property type="component" value="Chromosome"/>
</dbReference>
<dbReference type="Pfam" id="PF01370">
    <property type="entry name" value="Epimerase"/>
    <property type="match status" value="1"/>
</dbReference>
<dbReference type="EMBL" id="CP003350">
    <property type="protein sequence ID" value="AFC84791.1"/>
    <property type="molecule type" value="Genomic_DNA"/>
</dbReference>
<evidence type="ECO:0000259" key="1">
    <source>
        <dbReference type="Pfam" id="PF01370"/>
    </source>
</evidence>
<accession>H8L2F7</accession>
<gene>
    <name evidence="2" type="ordered locus">Fraau_0301</name>
</gene>
<dbReference type="CDD" id="cd05262">
    <property type="entry name" value="SDR_a7"/>
    <property type="match status" value="1"/>
</dbReference>
<evidence type="ECO:0000313" key="3">
    <source>
        <dbReference type="Proteomes" id="UP000005234"/>
    </source>
</evidence>
<evidence type="ECO:0000313" key="2">
    <source>
        <dbReference type="EMBL" id="AFC84791.1"/>
    </source>
</evidence>
<keyword evidence="3" id="KW-1185">Reference proteome</keyword>
<feature type="domain" description="NAD-dependent epimerase/dehydratase" evidence="1">
    <location>
        <begin position="3"/>
        <end position="214"/>
    </location>
</feature>
<name>H8L2F7_FRAAD</name>
<dbReference type="AlphaFoldDB" id="H8L2F7"/>
<dbReference type="InterPro" id="IPR036291">
    <property type="entry name" value="NAD(P)-bd_dom_sf"/>
</dbReference>
<dbReference type="InterPro" id="IPR051783">
    <property type="entry name" value="NAD(P)-dependent_oxidoreduct"/>
</dbReference>
<proteinExistence type="predicted"/>
<organism evidence="2 3">
    <name type="scientific">Frateuria aurantia (strain ATCC 33424 / DSM 6220 / KCTC 2777 / LMG 1558 / NBRC 3245 / NCIMB 13370)</name>
    <name type="common">Acetobacter aurantius</name>
    <dbReference type="NCBI Taxonomy" id="767434"/>
    <lineage>
        <taxon>Bacteria</taxon>
        <taxon>Pseudomonadati</taxon>
        <taxon>Pseudomonadota</taxon>
        <taxon>Gammaproteobacteria</taxon>
        <taxon>Lysobacterales</taxon>
        <taxon>Rhodanobacteraceae</taxon>
        <taxon>Frateuria</taxon>
    </lineage>
</organism>
<reference evidence="2" key="1">
    <citation type="submission" date="2012-02" db="EMBL/GenBank/DDBJ databases">
        <title>The complete genome of Frateuria aurantia DSM 6220.</title>
        <authorList>
            <consortium name="US DOE Joint Genome Institute (JGI-PGF)"/>
            <person name="Lucas S."/>
            <person name="Copeland A."/>
            <person name="Lapidus A."/>
            <person name="Glavina del Rio T."/>
            <person name="Dalin E."/>
            <person name="Tice H."/>
            <person name="Bruce D."/>
            <person name="Goodwin L."/>
            <person name="Pitluck S."/>
            <person name="Peters L."/>
            <person name="Ovchinnikova G."/>
            <person name="Teshima H."/>
            <person name="Kyrpides N."/>
            <person name="Mavromatis K."/>
            <person name="Ivanova N."/>
            <person name="Brettin T."/>
            <person name="Detter J.C."/>
            <person name="Han C."/>
            <person name="Larimer F."/>
            <person name="Land M."/>
            <person name="Hauser L."/>
            <person name="Markowitz V."/>
            <person name="Cheng J.-F."/>
            <person name="Hugenholtz P."/>
            <person name="Woyke T."/>
            <person name="Wu D."/>
            <person name="Brambilla E."/>
            <person name="Klenk H.-P."/>
            <person name="Eisen J.A."/>
        </authorList>
    </citation>
    <scope>NUCLEOTIDE SEQUENCE</scope>
    <source>
        <strain evidence="2">DSM 6220</strain>
    </source>
</reference>
<dbReference type="KEGG" id="fau:Fraau_0301"/>
<dbReference type="GO" id="GO:0004029">
    <property type="term" value="F:aldehyde dehydrogenase (NAD+) activity"/>
    <property type="evidence" value="ECO:0007669"/>
    <property type="project" value="TreeGrafter"/>
</dbReference>
<dbReference type="GO" id="GO:0005737">
    <property type="term" value="C:cytoplasm"/>
    <property type="evidence" value="ECO:0007669"/>
    <property type="project" value="TreeGrafter"/>
</dbReference>
<dbReference type="eggNOG" id="COG0451">
    <property type="taxonomic scope" value="Bacteria"/>
</dbReference>
<dbReference type="InterPro" id="IPR001509">
    <property type="entry name" value="Epimerase_deHydtase"/>
</dbReference>
<dbReference type="HOGENOM" id="CLU_007383_12_3_6"/>
<dbReference type="PANTHER" id="PTHR48079:SF6">
    <property type="entry name" value="NAD(P)-BINDING DOMAIN-CONTAINING PROTEIN-RELATED"/>
    <property type="match status" value="1"/>
</dbReference>
<dbReference type="Gene3D" id="3.40.50.720">
    <property type="entry name" value="NAD(P)-binding Rossmann-like Domain"/>
    <property type="match status" value="1"/>
</dbReference>